<sequence>MIFLSSQSNSEDFSSDDERLGSSSLGVKKAGPTLGKASDLRPWRFTSLSLASLWEVINFVDYSLNQGAPVGHESAETPIGHESAMNIIGKMSLKASNDHEFILVVIDYFIKWVEATSYAKLTTTRVFSFISSHIICPYGVPHELISNKGVHFRVEAYHTSFCTSMRVAPYSLVYDLEVVLPVEIEMGSFRVALEQQTSEVEYTQACFNQLSLLDEKILRLVDHVHAY</sequence>
<dbReference type="InterPro" id="IPR001584">
    <property type="entry name" value="Integrase_cat-core"/>
</dbReference>
<organism evidence="3 4">
    <name type="scientific">Vitis vinifera</name>
    <name type="common">Grape</name>
    <dbReference type="NCBI Taxonomy" id="29760"/>
    <lineage>
        <taxon>Eukaryota</taxon>
        <taxon>Viridiplantae</taxon>
        <taxon>Streptophyta</taxon>
        <taxon>Embryophyta</taxon>
        <taxon>Tracheophyta</taxon>
        <taxon>Spermatophyta</taxon>
        <taxon>Magnoliopsida</taxon>
        <taxon>eudicotyledons</taxon>
        <taxon>Gunneridae</taxon>
        <taxon>Pentapetalae</taxon>
        <taxon>rosids</taxon>
        <taxon>Vitales</taxon>
        <taxon>Vitaceae</taxon>
        <taxon>Viteae</taxon>
        <taxon>Vitis</taxon>
    </lineage>
</organism>
<dbReference type="Proteomes" id="UP000288805">
    <property type="component" value="Unassembled WGS sequence"/>
</dbReference>
<proteinExistence type="predicted"/>
<protein>
    <recommendedName>
        <fullName evidence="2">Integrase catalytic domain-containing protein</fullName>
    </recommendedName>
</protein>
<dbReference type="AlphaFoldDB" id="A0A438GTC4"/>
<accession>A0A438GTC4</accession>
<evidence type="ECO:0000259" key="2">
    <source>
        <dbReference type="PROSITE" id="PS50994"/>
    </source>
</evidence>
<gene>
    <name evidence="3" type="ORF">CK203_060520</name>
</gene>
<dbReference type="InterPro" id="IPR036397">
    <property type="entry name" value="RNaseH_sf"/>
</dbReference>
<feature type="region of interest" description="Disordered" evidence="1">
    <location>
        <begin position="1"/>
        <end position="24"/>
    </location>
</feature>
<comment type="caution">
    <text evidence="3">The sequence shown here is derived from an EMBL/GenBank/DDBJ whole genome shotgun (WGS) entry which is preliminary data.</text>
</comment>
<name>A0A438GTC4_VITVI</name>
<dbReference type="GO" id="GO:0015074">
    <property type="term" value="P:DNA integration"/>
    <property type="evidence" value="ECO:0007669"/>
    <property type="project" value="InterPro"/>
</dbReference>
<evidence type="ECO:0000256" key="1">
    <source>
        <dbReference type="SAM" id="MobiDB-lite"/>
    </source>
</evidence>
<feature type="compositionally biased region" description="Low complexity" evidence="1">
    <location>
        <begin position="1"/>
        <end position="12"/>
    </location>
</feature>
<dbReference type="SUPFAM" id="SSF53098">
    <property type="entry name" value="Ribonuclease H-like"/>
    <property type="match status" value="1"/>
</dbReference>
<dbReference type="Gene3D" id="3.30.420.10">
    <property type="entry name" value="Ribonuclease H-like superfamily/Ribonuclease H"/>
    <property type="match status" value="1"/>
</dbReference>
<evidence type="ECO:0000313" key="3">
    <source>
        <dbReference type="EMBL" id="RVW75439.1"/>
    </source>
</evidence>
<feature type="domain" description="Integrase catalytic" evidence="2">
    <location>
        <begin position="74"/>
        <end position="227"/>
    </location>
</feature>
<dbReference type="GO" id="GO:0003676">
    <property type="term" value="F:nucleic acid binding"/>
    <property type="evidence" value="ECO:0007669"/>
    <property type="project" value="InterPro"/>
</dbReference>
<dbReference type="PROSITE" id="PS50994">
    <property type="entry name" value="INTEGRASE"/>
    <property type="match status" value="1"/>
</dbReference>
<dbReference type="InterPro" id="IPR012337">
    <property type="entry name" value="RNaseH-like_sf"/>
</dbReference>
<reference evidence="3 4" key="1">
    <citation type="journal article" date="2018" name="PLoS Genet.">
        <title>Population sequencing reveals clonal diversity and ancestral inbreeding in the grapevine cultivar Chardonnay.</title>
        <authorList>
            <person name="Roach M.J."/>
            <person name="Johnson D.L."/>
            <person name="Bohlmann J."/>
            <person name="van Vuuren H.J."/>
            <person name="Jones S.J."/>
            <person name="Pretorius I.S."/>
            <person name="Schmidt S.A."/>
            <person name="Borneman A.R."/>
        </authorList>
    </citation>
    <scope>NUCLEOTIDE SEQUENCE [LARGE SCALE GENOMIC DNA]</scope>
    <source>
        <strain evidence="4">cv. Chardonnay</strain>
        <tissue evidence="3">Leaf</tissue>
    </source>
</reference>
<evidence type="ECO:0000313" key="4">
    <source>
        <dbReference type="Proteomes" id="UP000288805"/>
    </source>
</evidence>
<dbReference type="EMBL" id="QGNW01000349">
    <property type="protein sequence ID" value="RVW75439.1"/>
    <property type="molecule type" value="Genomic_DNA"/>
</dbReference>